<dbReference type="Pfam" id="PF01841">
    <property type="entry name" value="Transglut_core"/>
    <property type="match status" value="1"/>
</dbReference>
<evidence type="ECO:0008006" key="6">
    <source>
        <dbReference type="Google" id="ProtNLM"/>
    </source>
</evidence>
<evidence type="ECO:0000313" key="5">
    <source>
        <dbReference type="Proteomes" id="UP000540989"/>
    </source>
</evidence>
<evidence type="ECO:0000259" key="2">
    <source>
        <dbReference type="Pfam" id="PF01841"/>
    </source>
</evidence>
<dbReference type="SUPFAM" id="SSF54001">
    <property type="entry name" value="Cysteine proteinases"/>
    <property type="match status" value="1"/>
</dbReference>
<evidence type="ECO:0000313" key="4">
    <source>
        <dbReference type="EMBL" id="MBB5059867.1"/>
    </source>
</evidence>
<organism evidence="4 5">
    <name type="scientific">Granulicella aggregans</name>
    <dbReference type="NCBI Taxonomy" id="474949"/>
    <lineage>
        <taxon>Bacteria</taxon>
        <taxon>Pseudomonadati</taxon>
        <taxon>Acidobacteriota</taxon>
        <taxon>Terriglobia</taxon>
        <taxon>Terriglobales</taxon>
        <taxon>Acidobacteriaceae</taxon>
        <taxon>Granulicella</taxon>
    </lineage>
</organism>
<dbReference type="AlphaFoldDB" id="A0A7W8E5P6"/>
<feature type="chain" id="PRO_5031104858" description="Transglutaminase superfamily protein" evidence="1">
    <location>
        <begin position="18"/>
        <end position="679"/>
    </location>
</feature>
<feature type="domain" description="Transglutaminase-like" evidence="2">
    <location>
        <begin position="287"/>
        <end position="375"/>
    </location>
</feature>
<keyword evidence="5" id="KW-1185">Reference proteome</keyword>
<dbReference type="Gene3D" id="2.60.120.1130">
    <property type="match status" value="1"/>
</dbReference>
<accession>A0A7W8E5P6</accession>
<comment type="caution">
    <text evidence="4">The sequence shown here is derived from an EMBL/GenBank/DDBJ whole genome shotgun (WGS) entry which is preliminary data.</text>
</comment>
<dbReference type="Gene3D" id="2.60.40.3140">
    <property type="match status" value="1"/>
</dbReference>
<dbReference type="Pfam" id="PF12969">
    <property type="entry name" value="DUF3857"/>
    <property type="match status" value="1"/>
</dbReference>
<feature type="domain" description="DUF3857" evidence="3">
    <location>
        <begin position="59"/>
        <end position="147"/>
    </location>
</feature>
<feature type="signal peptide" evidence="1">
    <location>
        <begin position="1"/>
        <end position="17"/>
    </location>
</feature>
<name>A0A7W8E5P6_9BACT</name>
<protein>
    <recommendedName>
        <fullName evidence="6">Transglutaminase superfamily protein</fullName>
    </recommendedName>
</protein>
<gene>
    <name evidence="4" type="ORF">HDF16_004596</name>
</gene>
<proteinExistence type="predicted"/>
<dbReference type="Proteomes" id="UP000540989">
    <property type="component" value="Unassembled WGS sequence"/>
</dbReference>
<dbReference type="InterPro" id="IPR002931">
    <property type="entry name" value="Transglutaminase-like"/>
</dbReference>
<dbReference type="InterPro" id="IPR024618">
    <property type="entry name" value="DUF3857"/>
</dbReference>
<reference evidence="4 5" key="1">
    <citation type="submission" date="2020-08" db="EMBL/GenBank/DDBJ databases">
        <title>Genomic Encyclopedia of Type Strains, Phase IV (KMG-V): Genome sequencing to study the core and pangenomes of soil and plant-associated prokaryotes.</title>
        <authorList>
            <person name="Whitman W."/>
        </authorList>
    </citation>
    <scope>NUCLEOTIDE SEQUENCE [LARGE SCALE GENOMIC DNA]</scope>
    <source>
        <strain evidence="4 5">M8UP14</strain>
    </source>
</reference>
<evidence type="ECO:0000259" key="3">
    <source>
        <dbReference type="Pfam" id="PF12969"/>
    </source>
</evidence>
<dbReference type="EMBL" id="JACHIP010000007">
    <property type="protein sequence ID" value="MBB5059867.1"/>
    <property type="molecule type" value="Genomic_DNA"/>
</dbReference>
<keyword evidence="1" id="KW-0732">Signal</keyword>
<evidence type="ECO:0000256" key="1">
    <source>
        <dbReference type="SAM" id="SignalP"/>
    </source>
</evidence>
<sequence>MFASVILFALSSLPAHADQWTTPTQEELSMTSQAGAPGAPAVYLFREESTVDHLHMYSEYVRLKVLTEGGKEHANVEIKYVAGGDMGYSVTDIAGRTIHPDGSVIPFTGKPYERMVVKAQGFKQKSKVFTLPDVTVGSIIEYRYKIRWEDNMYQAPYWIIQNDLYLRRGHFSWFPTDRLLTTNDERGQLASTVAWTPILPAGAEVKNTQLPGSNLTHDGSTQIDLVVHDITPSLEDEYMPPISSLGYRVMFYFSPYRTPEEFWKGEGKHWSHVRDKFIGPDKGVKAAVQGLISPSDTQEQKLKKIYAAVEGLENTDYTRERSRTEEKAEGLSSVHTTDDIWDHRRGSSDQLAELFVAMARAAGLKAYLMLVTNRDRTLFLKNYLSLYQLDDDIAIVEIDGKERAFDPGSRYCPFGHLAWKHTDSAGMRQTEGGSALAGTPSESYQASGVIRVANLKMDETGVATGKVDLKFTGAPALKWREKALTDDNETVEREMKEQVERMLPGGMDVKVLSIDKLEQYEEPLAVSLSIKGPIGSSTGKRLLVTGDLFECNSKPTFTHEKREMAVFFPYAYNARDAIRINLPPGFQVESVPADKEVKLAKSAAYDIKATADGSGVTIRRNLLVGEIMYMANTYPDVKAFYSQFEAKDQEPVILKVAGATQAATSVEDITLPATKSQKP</sequence>
<dbReference type="InterPro" id="IPR038765">
    <property type="entry name" value="Papain-like_cys_pep_sf"/>
</dbReference>
<dbReference type="Gene3D" id="3.10.620.30">
    <property type="match status" value="1"/>
</dbReference>